<reference evidence="1" key="1">
    <citation type="submission" date="2021-04" db="EMBL/GenBank/DDBJ databases">
        <authorList>
            <consortium name="Molecular Ecology Group"/>
        </authorList>
    </citation>
    <scope>NUCLEOTIDE SEQUENCE</scope>
</reference>
<dbReference type="Proteomes" id="UP000678393">
    <property type="component" value="Unassembled WGS sequence"/>
</dbReference>
<name>A0A8S3Z1A5_9EUPU</name>
<dbReference type="InterPro" id="IPR011989">
    <property type="entry name" value="ARM-like"/>
</dbReference>
<dbReference type="PANTHER" id="PTHR34258">
    <property type="entry name" value="ARMADILLO-LIKE HELICAL DOMAIN CONTAINING PROTEIN 1"/>
    <property type="match status" value="1"/>
</dbReference>
<dbReference type="EMBL" id="CAJHNH020001364">
    <property type="protein sequence ID" value="CAG5122779.1"/>
    <property type="molecule type" value="Genomic_DNA"/>
</dbReference>
<dbReference type="OrthoDB" id="278163at2759"/>
<keyword evidence="2" id="KW-1185">Reference proteome</keyword>
<dbReference type="SUPFAM" id="SSF48371">
    <property type="entry name" value="ARM repeat"/>
    <property type="match status" value="1"/>
</dbReference>
<feature type="non-terminal residue" evidence="1">
    <location>
        <position position="402"/>
    </location>
</feature>
<dbReference type="AlphaFoldDB" id="A0A8S3Z1A5"/>
<sequence>MGPTDYKTSVYRVADIIGKWDKGTTKVRKRLLQDFVVANQGKTGPEVEHYFAQAESLFLFRMTSWLRLTYMTGTCTHEILCAVAVFLSVSNGHKFMADFIESGGTLTLLEIIDFKQTREVDKREALKCLYSLGNAGRKYKELICECSGIRAVAECLARSKQEETQNACKTLLLLLADGNPKFKNQVYKGLIAILTCNSPKAHQLACNALRTVQPIVASVNSAIIEPLLKLLGSLHLEVQFEVTELLKDLMHYEAADAILTELVALLRPAAENSLTQTDRPLRNGSPDLKMPLSAFVQQAAAAKTIGILARESKEIAAKLIKLRVTHHLLYALGNTQHADSQRQASIALKFFCQNFYIVDDSVQSAMGETLYDLFKSNPESLYLKMSDIHADVLVSNQVNIPK</sequence>
<accession>A0A8S3Z1A5</accession>
<proteinExistence type="predicted"/>
<evidence type="ECO:0000313" key="2">
    <source>
        <dbReference type="Proteomes" id="UP000678393"/>
    </source>
</evidence>
<gene>
    <name evidence="1" type="ORF">CUNI_LOCUS8337</name>
</gene>
<dbReference type="InterPro" id="IPR016024">
    <property type="entry name" value="ARM-type_fold"/>
</dbReference>
<dbReference type="Gene3D" id="1.25.10.10">
    <property type="entry name" value="Leucine-rich Repeat Variant"/>
    <property type="match status" value="1"/>
</dbReference>
<protein>
    <submittedName>
        <fullName evidence="1">Uncharacterized protein</fullName>
    </submittedName>
</protein>
<organism evidence="1 2">
    <name type="scientific">Candidula unifasciata</name>
    <dbReference type="NCBI Taxonomy" id="100452"/>
    <lineage>
        <taxon>Eukaryota</taxon>
        <taxon>Metazoa</taxon>
        <taxon>Spiralia</taxon>
        <taxon>Lophotrochozoa</taxon>
        <taxon>Mollusca</taxon>
        <taxon>Gastropoda</taxon>
        <taxon>Heterobranchia</taxon>
        <taxon>Euthyneura</taxon>
        <taxon>Panpulmonata</taxon>
        <taxon>Eupulmonata</taxon>
        <taxon>Stylommatophora</taxon>
        <taxon>Helicina</taxon>
        <taxon>Helicoidea</taxon>
        <taxon>Geomitridae</taxon>
        <taxon>Candidula</taxon>
    </lineage>
</organism>
<evidence type="ECO:0000313" key="1">
    <source>
        <dbReference type="EMBL" id="CAG5122779.1"/>
    </source>
</evidence>
<comment type="caution">
    <text evidence="1">The sequence shown here is derived from an EMBL/GenBank/DDBJ whole genome shotgun (WGS) entry which is preliminary data.</text>
</comment>
<dbReference type="PANTHER" id="PTHR34258:SF1">
    <property type="entry name" value="ARMADILLO-LIKE HELICAL DOMAIN CONTAINING PROTEIN 1"/>
    <property type="match status" value="1"/>
</dbReference>
<dbReference type="InterPro" id="IPR041090">
    <property type="entry name" value="DUF5578"/>
</dbReference>
<dbReference type="Pfam" id="PF17741">
    <property type="entry name" value="DUF5578"/>
    <property type="match status" value="1"/>
</dbReference>